<reference evidence="2" key="1">
    <citation type="submission" date="2021-06" db="EMBL/GenBank/DDBJ databases">
        <authorList>
            <person name="Kallberg Y."/>
            <person name="Tangrot J."/>
            <person name="Rosling A."/>
        </authorList>
    </citation>
    <scope>NUCLEOTIDE SEQUENCE</scope>
    <source>
        <strain evidence="2">MT106</strain>
    </source>
</reference>
<dbReference type="Pfam" id="PF13649">
    <property type="entry name" value="Methyltransf_25"/>
    <property type="match status" value="1"/>
</dbReference>
<gene>
    <name evidence="2" type="ORF">AGERDE_LOCUS7843</name>
</gene>
<accession>A0A9N9G1J8</accession>
<dbReference type="CDD" id="cd02440">
    <property type="entry name" value="AdoMet_MTases"/>
    <property type="match status" value="1"/>
</dbReference>
<evidence type="ECO:0000313" key="2">
    <source>
        <dbReference type="EMBL" id="CAG8575225.1"/>
    </source>
</evidence>
<evidence type="ECO:0000259" key="1">
    <source>
        <dbReference type="Pfam" id="PF13649"/>
    </source>
</evidence>
<dbReference type="PANTHER" id="PTHR43591">
    <property type="entry name" value="METHYLTRANSFERASE"/>
    <property type="match status" value="1"/>
</dbReference>
<sequence length="362" mass="41314">MGKCCSKGHLEDTGNVNLPTSAAQLTQIRRSHSLTLLLSGGKLLASVSENPIPANNEEIDRLQTLHYLFQSLWHSDYSSPIEDSLKSGGLHVLDVGCGPGTWILEMAVKYKLSHFTGVDVATMFPNDIKPRNVTFVEGNLIKGLNFVDNTFDFVYMRFSVMAYTDKQWEEIVVNELIRITKPGGWIEFMETDIRFENQGPAASQLQNYYKEFSYSKGINNETSLSTHITRYFESTNQVNALKVNREERKEPIGKWGGRFGELVINNFVTFYRLLRPHLAPIMGITIDEYEEIVETFIKEVEEYKTYANIFRCFAQKKDILINAEIAATSLTSSHLWLQSEQSEQSRFGSVQSTEQFIEDMHD</sequence>
<dbReference type="SUPFAM" id="SSF53335">
    <property type="entry name" value="S-adenosyl-L-methionine-dependent methyltransferases"/>
    <property type="match status" value="1"/>
</dbReference>
<name>A0A9N9G1J8_9GLOM</name>
<evidence type="ECO:0000313" key="3">
    <source>
        <dbReference type="Proteomes" id="UP000789831"/>
    </source>
</evidence>
<organism evidence="2 3">
    <name type="scientific">Ambispora gerdemannii</name>
    <dbReference type="NCBI Taxonomy" id="144530"/>
    <lineage>
        <taxon>Eukaryota</taxon>
        <taxon>Fungi</taxon>
        <taxon>Fungi incertae sedis</taxon>
        <taxon>Mucoromycota</taxon>
        <taxon>Glomeromycotina</taxon>
        <taxon>Glomeromycetes</taxon>
        <taxon>Archaeosporales</taxon>
        <taxon>Ambisporaceae</taxon>
        <taxon>Ambispora</taxon>
    </lineage>
</organism>
<dbReference type="AlphaFoldDB" id="A0A9N9G1J8"/>
<dbReference type="OrthoDB" id="2013972at2759"/>
<dbReference type="InterPro" id="IPR029063">
    <property type="entry name" value="SAM-dependent_MTases_sf"/>
</dbReference>
<dbReference type="Gene3D" id="3.40.50.150">
    <property type="entry name" value="Vaccinia Virus protein VP39"/>
    <property type="match status" value="1"/>
</dbReference>
<comment type="caution">
    <text evidence="2">The sequence shown here is derived from an EMBL/GenBank/DDBJ whole genome shotgun (WGS) entry which is preliminary data.</text>
</comment>
<dbReference type="EMBL" id="CAJVPL010001521">
    <property type="protein sequence ID" value="CAG8575225.1"/>
    <property type="molecule type" value="Genomic_DNA"/>
</dbReference>
<protein>
    <submittedName>
        <fullName evidence="2">4375_t:CDS:1</fullName>
    </submittedName>
</protein>
<proteinExistence type="predicted"/>
<feature type="domain" description="Methyltransferase" evidence="1">
    <location>
        <begin position="92"/>
        <end position="184"/>
    </location>
</feature>
<dbReference type="Proteomes" id="UP000789831">
    <property type="component" value="Unassembled WGS sequence"/>
</dbReference>
<keyword evidence="3" id="KW-1185">Reference proteome</keyword>
<dbReference type="InterPro" id="IPR041698">
    <property type="entry name" value="Methyltransf_25"/>
</dbReference>